<dbReference type="Proteomes" id="UP000248899">
    <property type="component" value="Unassembled WGS sequence"/>
</dbReference>
<organism evidence="1 2">
    <name type="scientific">Burkholderia cepacia</name>
    <name type="common">Pseudomonas cepacia</name>
    <dbReference type="NCBI Taxonomy" id="292"/>
    <lineage>
        <taxon>Bacteria</taxon>
        <taxon>Pseudomonadati</taxon>
        <taxon>Pseudomonadota</taxon>
        <taxon>Betaproteobacteria</taxon>
        <taxon>Burkholderiales</taxon>
        <taxon>Burkholderiaceae</taxon>
        <taxon>Burkholderia</taxon>
        <taxon>Burkholderia cepacia complex</taxon>
    </lineage>
</organism>
<proteinExistence type="predicted"/>
<dbReference type="AlphaFoldDB" id="A0AAQ0F4K4"/>
<dbReference type="EMBL" id="QLUZ01000043">
    <property type="protein sequence ID" value="RAP97894.1"/>
    <property type="molecule type" value="Genomic_DNA"/>
</dbReference>
<comment type="caution">
    <text evidence="1">The sequence shown here is derived from an EMBL/GenBank/DDBJ whole genome shotgun (WGS) entry which is preliminary data.</text>
</comment>
<name>A0AAQ0F4K4_BURCE</name>
<evidence type="ECO:0000313" key="2">
    <source>
        <dbReference type="Proteomes" id="UP000248899"/>
    </source>
</evidence>
<sequence>MPQGRREYTGGKVHRPRRHHFVPRFYLEGFCADDERALAVYDRIRNEYREQRPA</sequence>
<dbReference type="InterPro" id="IPR025332">
    <property type="entry name" value="DUF4238"/>
</dbReference>
<reference evidence="1 2" key="1">
    <citation type="submission" date="2018-06" db="EMBL/GenBank/DDBJ databases">
        <title>Towards the identification of Burkholderia cepacia strain which caused fatal septicemia.</title>
        <authorList>
            <person name="Bui L.A.T."/>
            <person name="Zakharova I.B."/>
            <person name="Shpak I.M."/>
            <person name="Teteryatnikova N."/>
            <person name="Ustinov D.V."/>
            <person name="Kuzyutina Y.A."/>
            <person name="Nguyen H.N."/>
            <person name="Antonov A.S."/>
            <person name="Avdyusheva E.F."/>
            <person name="Victorov D.V."/>
        </authorList>
    </citation>
    <scope>NUCLEOTIDE SEQUENCE [LARGE SCALE GENOMIC DNA]</scope>
    <source>
        <strain evidence="1 2">PT02</strain>
    </source>
</reference>
<evidence type="ECO:0000313" key="1">
    <source>
        <dbReference type="EMBL" id="RAP97894.1"/>
    </source>
</evidence>
<protein>
    <submittedName>
        <fullName evidence="1">DUF4238 domain-containing protein</fullName>
    </submittedName>
</protein>
<accession>A0AAQ0F4K4</accession>
<gene>
    <name evidence="1" type="ORF">DPR02_37955</name>
</gene>
<dbReference type="Pfam" id="PF14022">
    <property type="entry name" value="DUF4238"/>
    <property type="match status" value="1"/>
</dbReference>